<dbReference type="InterPro" id="IPR036465">
    <property type="entry name" value="vWFA_dom_sf"/>
</dbReference>
<comment type="caution">
    <text evidence="3">The sequence shown here is derived from an EMBL/GenBank/DDBJ whole genome shotgun (WGS) entry which is preliminary data.</text>
</comment>
<feature type="domain" description="VWFA" evidence="2">
    <location>
        <begin position="461"/>
        <end position="643"/>
    </location>
</feature>
<evidence type="ECO:0000259" key="2">
    <source>
        <dbReference type="SMART" id="SM00327"/>
    </source>
</evidence>
<dbReference type="RefSeq" id="WP_341441972.1">
    <property type="nucleotide sequence ID" value="NZ_JBBPCN010000001.1"/>
</dbReference>
<dbReference type="Gene3D" id="3.40.50.410">
    <property type="entry name" value="von Willebrand factor, type A domain"/>
    <property type="match status" value="1"/>
</dbReference>
<sequence length="648" mass="71361">MRRSRYGRYHDGPDPLAPPVDLREALDAIGEDVLEGASPRRALQEMLRRGTKNMRGLDDLAAQAAKRRRDLLKKNNLDGTLQEVRELLDKAVLEERKALARALDDDARFQEMQIGDLSPSTAQAVQELSDYDWRSSEGRENYEKIKDLLGREMLDQRFAGMKQALEGATDEDRQAISEMLKDLNELLDAHNKGEDTDEQFDQFMNKHGQHFPENPKNVDELLDSLAERAAAAQRLRNSLSPEQRAELDALAQQAFGDSNLLSQLDQLDQNLQQARPGEDWDGSQNFRGENGMGLGDGTGALQDIANLENLGNQLSQQYNGAALDDIDADALLKQLGPEAAADARMLAELEKALQQQGFMDKGADGQWRLSPKAMRQLGQSALKDVAGKLSRRGGERDTRKAGAMGEPTGASRAWEFGDTEPWDVTRTVNNAVLRSAATGSGFPVQLQVTDVEISETETRTQAAVALLVDTSFSMVMDGRWVPMKRTALALNHLVSTRFRGDDLQLIGFGRHAQTLTASELAGLDGAYDQGTNLHHALMLAVRHLRRHPNAQPVVLIVTDGEPTAHLEPDGHAYFDYPPSSRTLGLTVRELDTVAKLGAQVTIFRLGDDPGLARVVDKMAERVGGRVIAPDLDGLGAAVVTDYLKRRRS</sequence>
<dbReference type="SUPFAM" id="SSF53300">
    <property type="entry name" value="vWA-like"/>
    <property type="match status" value="1"/>
</dbReference>
<evidence type="ECO:0000256" key="1">
    <source>
        <dbReference type="SAM" id="MobiDB-lite"/>
    </source>
</evidence>
<reference evidence="3 4" key="1">
    <citation type="submission" date="2024-03" db="EMBL/GenBank/DDBJ databases">
        <title>Rhodococcus navarretei sp. nov. and Pseudarthrobacter quantumdoti sp. nov., two new species with the ability to biosynthesize Quantum Dots isolated from soil samples at Union Glacier, Antarctica.</title>
        <authorList>
            <person name="Vargas M."/>
        </authorList>
    </citation>
    <scope>NUCLEOTIDE SEQUENCE [LARGE SCALE GENOMIC DNA]</scope>
    <source>
        <strain evidence="3 4">EXRC-4A-4</strain>
    </source>
</reference>
<feature type="region of interest" description="Disordered" evidence="1">
    <location>
        <begin position="387"/>
        <end position="414"/>
    </location>
</feature>
<organism evidence="3 4">
    <name type="scientific">Rhodococcus navarretei</name>
    <dbReference type="NCBI Taxonomy" id="3128981"/>
    <lineage>
        <taxon>Bacteria</taxon>
        <taxon>Bacillati</taxon>
        <taxon>Actinomycetota</taxon>
        <taxon>Actinomycetes</taxon>
        <taxon>Mycobacteriales</taxon>
        <taxon>Nocardiaceae</taxon>
        <taxon>Rhodococcus</taxon>
    </lineage>
</organism>
<dbReference type="InterPro" id="IPR002035">
    <property type="entry name" value="VWF_A"/>
</dbReference>
<feature type="region of interest" description="Disordered" evidence="1">
    <location>
        <begin position="275"/>
        <end position="297"/>
    </location>
</feature>
<dbReference type="SMART" id="SM00327">
    <property type="entry name" value="VWA"/>
    <property type="match status" value="1"/>
</dbReference>
<proteinExistence type="predicted"/>
<keyword evidence="4" id="KW-1185">Reference proteome</keyword>
<accession>A0ABU9D281</accession>
<evidence type="ECO:0000313" key="3">
    <source>
        <dbReference type="EMBL" id="MEK8072738.1"/>
    </source>
</evidence>
<gene>
    <name evidence="3" type="ORF">AABD04_17985</name>
</gene>
<dbReference type="Proteomes" id="UP001456513">
    <property type="component" value="Unassembled WGS sequence"/>
</dbReference>
<protein>
    <submittedName>
        <fullName evidence="3">VWA domain-containing protein</fullName>
    </submittedName>
</protein>
<evidence type="ECO:0000313" key="4">
    <source>
        <dbReference type="Proteomes" id="UP001456513"/>
    </source>
</evidence>
<dbReference type="CDD" id="cd00198">
    <property type="entry name" value="vWFA"/>
    <property type="match status" value="1"/>
</dbReference>
<dbReference type="EMBL" id="JBBPCN010000001">
    <property type="protein sequence ID" value="MEK8072738.1"/>
    <property type="molecule type" value="Genomic_DNA"/>
</dbReference>
<name>A0ABU9D281_9NOCA</name>